<dbReference type="EMBL" id="JACHTF010000043">
    <property type="protein sequence ID" value="MBB1062193.1"/>
    <property type="molecule type" value="Genomic_DNA"/>
</dbReference>
<dbReference type="Proteomes" id="UP000523196">
    <property type="component" value="Unassembled WGS sequence"/>
</dbReference>
<evidence type="ECO:0000313" key="3">
    <source>
        <dbReference type="Proteomes" id="UP000523196"/>
    </source>
</evidence>
<evidence type="ECO:0000259" key="1">
    <source>
        <dbReference type="Pfam" id="PF00668"/>
    </source>
</evidence>
<name>A0A7W3TPP3_9GAMM</name>
<dbReference type="InterPro" id="IPR001242">
    <property type="entry name" value="Condensation_dom"/>
</dbReference>
<feature type="domain" description="Condensation" evidence="1">
    <location>
        <begin position="2"/>
        <end position="377"/>
    </location>
</feature>
<protein>
    <submittedName>
        <fullName evidence="2">Non-ribosomal peptide synthetase</fullName>
    </submittedName>
</protein>
<gene>
    <name evidence="2" type="ORF">H4F98_16615</name>
</gene>
<dbReference type="Gene3D" id="3.30.559.30">
    <property type="entry name" value="Nonribosomal peptide synthetase, condensation domain"/>
    <property type="match status" value="1"/>
</dbReference>
<dbReference type="PANTHER" id="PTHR45398:SF1">
    <property type="entry name" value="ENZYME, PUTATIVE (JCVI)-RELATED"/>
    <property type="match status" value="1"/>
</dbReference>
<proteinExistence type="predicted"/>
<sequence length="377" mass="40580">RLRGRLDVAALRTSLDRIVARHESLRTRFRAEVGAPVQVIDGPEAGFALEEDDLSSLPAPEREAAATARFAAEAAAPFDLSSGPLIRGRLLRLSADEHVLLVTQHHIVSDGWSVGVLVRELGALYEACVLGTEDPLPALPLQYADYALWQRSDASLSADVAYWRQALEGAPGLLELPTDHARPTRQSHAGATLAFRIEPSVAGALRRLGQRHGTTLFMTLLAGWSALLSRLSGQDEVVVGTPVANRPRPELEGLIGFFVNTLALRVPVPASASVATLLSRVRETTLGGFAHQGAPFDQVVEAVQPVRSLAHSPVFQTMLSLNNTPDDGRLQLHGLELEPLPEARVTSHFDLSLALHEDGDAIAGELEYASDLFEPAT</sequence>
<feature type="non-terminal residue" evidence="2">
    <location>
        <position position="1"/>
    </location>
</feature>
<reference evidence="2 3" key="1">
    <citation type="submission" date="2020-08" db="EMBL/GenBank/DDBJ databases">
        <authorList>
            <person name="Xu S."/>
            <person name="Li A."/>
        </authorList>
    </citation>
    <scope>NUCLEOTIDE SEQUENCE [LARGE SCALE GENOMIC DNA]</scope>
    <source>
        <strain evidence="2 3">119BY6-57</strain>
    </source>
</reference>
<accession>A0A7W3TPP3</accession>
<dbReference type="Gene3D" id="3.30.559.10">
    <property type="entry name" value="Chloramphenicol acetyltransferase-like domain"/>
    <property type="match status" value="1"/>
</dbReference>
<dbReference type="Pfam" id="PF00668">
    <property type="entry name" value="Condensation"/>
    <property type="match status" value="1"/>
</dbReference>
<dbReference type="CDD" id="cd19531">
    <property type="entry name" value="LCL_NRPS-like"/>
    <property type="match status" value="1"/>
</dbReference>
<dbReference type="PANTHER" id="PTHR45398">
    <property type="match status" value="1"/>
</dbReference>
<comment type="caution">
    <text evidence="2">The sequence shown here is derived from an EMBL/GenBank/DDBJ whole genome shotgun (WGS) entry which is preliminary data.</text>
</comment>
<organism evidence="2 3">
    <name type="scientific">Marilutibacter spongiae</name>
    <dbReference type="NCBI Taxonomy" id="2025720"/>
    <lineage>
        <taxon>Bacteria</taxon>
        <taxon>Pseudomonadati</taxon>
        <taxon>Pseudomonadota</taxon>
        <taxon>Gammaproteobacteria</taxon>
        <taxon>Lysobacterales</taxon>
        <taxon>Lysobacteraceae</taxon>
        <taxon>Marilutibacter</taxon>
    </lineage>
</organism>
<dbReference type="GO" id="GO:0003824">
    <property type="term" value="F:catalytic activity"/>
    <property type="evidence" value="ECO:0007669"/>
    <property type="project" value="InterPro"/>
</dbReference>
<dbReference type="AlphaFoldDB" id="A0A7W3TPP3"/>
<dbReference type="InterPro" id="IPR023213">
    <property type="entry name" value="CAT-like_dom_sf"/>
</dbReference>
<dbReference type="RefSeq" id="WP_246373350.1">
    <property type="nucleotide sequence ID" value="NZ_JACHTF010000043.1"/>
</dbReference>
<keyword evidence="3" id="KW-1185">Reference proteome</keyword>
<feature type="non-terminal residue" evidence="2">
    <location>
        <position position="377"/>
    </location>
</feature>
<dbReference type="SUPFAM" id="SSF52777">
    <property type="entry name" value="CoA-dependent acyltransferases"/>
    <property type="match status" value="2"/>
</dbReference>
<evidence type="ECO:0000313" key="2">
    <source>
        <dbReference type="EMBL" id="MBB1062193.1"/>
    </source>
</evidence>